<dbReference type="VEuPathDB" id="FungiDB:H257_04983"/>
<dbReference type="VEuPathDB" id="FungiDB:H257_04984"/>
<evidence type="ECO:0000259" key="11">
    <source>
        <dbReference type="PROSITE" id="PS51192"/>
    </source>
</evidence>
<dbReference type="GO" id="GO:0005634">
    <property type="term" value="C:nucleus"/>
    <property type="evidence" value="ECO:0007669"/>
    <property type="project" value="UniProtKB-SubCell"/>
</dbReference>
<dbReference type="InterPro" id="IPR027417">
    <property type="entry name" value="P-loop_NTPase"/>
</dbReference>
<keyword evidence="3 10" id="KW-0853">WD repeat</keyword>
<evidence type="ECO:0000256" key="9">
    <source>
        <dbReference type="ARBA" id="ARBA00023242"/>
    </source>
</evidence>
<dbReference type="InterPro" id="IPR014001">
    <property type="entry name" value="Helicase_ATP-bd"/>
</dbReference>
<feature type="repeat" description="WD" evidence="10">
    <location>
        <begin position="291"/>
        <end position="333"/>
    </location>
</feature>
<dbReference type="Gene3D" id="3.40.50.300">
    <property type="entry name" value="P-loop containing nucleotide triphosphate hydrolases"/>
    <property type="match status" value="2"/>
</dbReference>
<dbReference type="SUPFAM" id="SSF50978">
    <property type="entry name" value="WD40 repeat-like"/>
    <property type="match status" value="1"/>
</dbReference>
<dbReference type="PROSITE" id="PS50294">
    <property type="entry name" value="WD_REPEATS_REGION"/>
    <property type="match status" value="1"/>
</dbReference>
<dbReference type="InterPro" id="IPR012972">
    <property type="entry name" value="NLE"/>
</dbReference>
<feature type="repeat" description="WD" evidence="10">
    <location>
        <begin position="137"/>
        <end position="167"/>
    </location>
</feature>
<dbReference type="Pfam" id="PF00271">
    <property type="entry name" value="Helicase_C"/>
    <property type="match status" value="1"/>
</dbReference>
<dbReference type="SUPFAM" id="SSF52540">
    <property type="entry name" value="P-loop containing nucleoside triphosphate hydrolases"/>
    <property type="match status" value="1"/>
</dbReference>
<evidence type="ECO:0000256" key="7">
    <source>
        <dbReference type="ARBA" id="ARBA00022806"/>
    </source>
</evidence>
<dbReference type="InterPro" id="IPR015943">
    <property type="entry name" value="WD40/YVTN_repeat-like_dom_sf"/>
</dbReference>
<sequence>MSLDEGAQIRVKFVTKNAAIRVTETPFAVPIKLARAGLSQVVNHLLNTTTPKPFDFLVENTFLRTTLEKYVVTNHLTDEAVLTLEYVEAHLEPEESQSQNHPDWISAVSSYNGVIVTGCYDGILRVFAQSGELLGSVKAHDTVIKSISIYEHVIVTGSKDLTAKVWSWDATTKSLALLGVNGGHGNSVDAVAVHDQQVHHILVVARPTRIDMLDQDRSGAAVTKKQKTSANGASKAKVIQQEASTILPGSTLSDMSVSSTGTILSAHPDNHIRLWDPRAGKAGTTLVQATFTSHKQWVSAVEWSPLNAHQFVSSGYDGAVKLWDSRSSIPLFTLAAHTGKALDVAWLPNTKPAFVSGMCLIVYTSIPTMSSPAPEVAAADEEKPAVAPPAAPVDVFATEEISHSLDYIMAMGQGLDADKEYTATLDNLIGQAQSGSGKTATFVLGMLYRATKDTTKRVQSLCLAPTRELARQIMAVVTVMGSFCGIETFLAIPGNEVEKGQHITAQIVVGTPGRVESLVKKRTLDLTHLKKMVPNHNTIMVKKERLSLDEIKQFWIDCKSQNQKAEVLSDLFGLLNVGKSVIFVHTRETAKKVTANMREKGHKVGILHGADMAKEVRDQVLDDFRLGTTKVLITTNVLARGIDVMGVSLVINYDIPVNREGHPDPETYLHRIGRTGRFGRKGAAINFVYDTKSKMDLAFIENYYEKKIEEAPVDDLEALEKLLAWT</sequence>
<dbReference type="GO" id="GO:0003724">
    <property type="term" value="F:RNA helicase activity"/>
    <property type="evidence" value="ECO:0007669"/>
    <property type="project" value="UniProtKB-EC"/>
</dbReference>
<keyword evidence="7" id="KW-0347">Helicase</keyword>
<dbReference type="SMART" id="SM00490">
    <property type="entry name" value="HELICc"/>
    <property type="match status" value="1"/>
</dbReference>
<dbReference type="Gene3D" id="2.130.10.10">
    <property type="entry name" value="YVTN repeat-like/Quinoprotein amine dehydrogenase"/>
    <property type="match status" value="2"/>
</dbReference>
<dbReference type="AlphaFoldDB" id="A0A418EG18"/>
<keyword evidence="6" id="KW-0378">Hydrolase</keyword>
<organism evidence="13 14">
    <name type="scientific">Aphanomyces astaci</name>
    <name type="common">Crayfish plague agent</name>
    <dbReference type="NCBI Taxonomy" id="112090"/>
    <lineage>
        <taxon>Eukaryota</taxon>
        <taxon>Sar</taxon>
        <taxon>Stramenopiles</taxon>
        <taxon>Oomycota</taxon>
        <taxon>Saprolegniomycetes</taxon>
        <taxon>Saprolegniales</taxon>
        <taxon>Verrucalvaceae</taxon>
        <taxon>Aphanomyces</taxon>
    </lineage>
</organism>
<dbReference type="PROSITE" id="PS50082">
    <property type="entry name" value="WD_REPEATS_2"/>
    <property type="match status" value="2"/>
</dbReference>
<evidence type="ECO:0000256" key="4">
    <source>
        <dbReference type="ARBA" id="ARBA00022737"/>
    </source>
</evidence>
<dbReference type="GO" id="GO:0003676">
    <property type="term" value="F:nucleic acid binding"/>
    <property type="evidence" value="ECO:0007669"/>
    <property type="project" value="InterPro"/>
</dbReference>
<feature type="domain" description="Helicase C-terminal" evidence="12">
    <location>
        <begin position="550"/>
        <end position="719"/>
    </location>
</feature>
<dbReference type="EC" id="3.6.4.13" evidence="2"/>
<keyword evidence="9" id="KW-0539">Nucleus</keyword>
<dbReference type="EMBL" id="QUTH01004703">
    <property type="protein sequence ID" value="RHZ12538.1"/>
    <property type="molecule type" value="Genomic_DNA"/>
</dbReference>
<evidence type="ECO:0000313" key="13">
    <source>
        <dbReference type="EMBL" id="RHZ12538.1"/>
    </source>
</evidence>
<dbReference type="GO" id="GO:0016787">
    <property type="term" value="F:hydrolase activity"/>
    <property type="evidence" value="ECO:0007669"/>
    <property type="project" value="UniProtKB-KW"/>
</dbReference>
<dbReference type="PROSITE" id="PS51192">
    <property type="entry name" value="HELICASE_ATP_BIND_1"/>
    <property type="match status" value="1"/>
</dbReference>
<dbReference type="InterPro" id="IPR011545">
    <property type="entry name" value="DEAD/DEAH_box_helicase_dom"/>
</dbReference>
<protein>
    <recommendedName>
        <fullName evidence="2">RNA helicase</fullName>
        <ecNumber evidence="2">3.6.4.13</ecNumber>
    </recommendedName>
</protein>
<dbReference type="InterPro" id="IPR036322">
    <property type="entry name" value="WD40_repeat_dom_sf"/>
</dbReference>
<evidence type="ECO:0000259" key="12">
    <source>
        <dbReference type="PROSITE" id="PS51194"/>
    </source>
</evidence>
<dbReference type="Pfam" id="PF00400">
    <property type="entry name" value="WD40"/>
    <property type="match status" value="2"/>
</dbReference>
<comment type="caution">
    <text evidence="13">The sequence shown here is derived from an EMBL/GenBank/DDBJ whole genome shotgun (WGS) entry which is preliminary data.</text>
</comment>
<feature type="domain" description="Helicase ATP-binding" evidence="11">
    <location>
        <begin position="419"/>
        <end position="569"/>
    </location>
</feature>
<dbReference type="SMART" id="SM00487">
    <property type="entry name" value="DEXDc"/>
    <property type="match status" value="1"/>
</dbReference>
<dbReference type="PANTHER" id="PTHR47958">
    <property type="entry name" value="ATP-DEPENDENT RNA HELICASE DBP3"/>
    <property type="match status" value="1"/>
</dbReference>
<dbReference type="InterPro" id="IPR001650">
    <property type="entry name" value="Helicase_C-like"/>
</dbReference>
<gene>
    <name evidence="13" type="ORF">DYB37_007578</name>
</gene>
<dbReference type="PROSITE" id="PS51194">
    <property type="entry name" value="HELICASE_CTER"/>
    <property type="match status" value="1"/>
</dbReference>
<keyword evidence="4" id="KW-0677">Repeat</keyword>
<dbReference type="InterPro" id="IPR001680">
    <property type="entry name" value="WD40_rpt"/>
</dbReference>
<dbReference type="Proteomes" id="UP000285430">
    <property type="component" value="Unassembled WGS sequence"/>
</dbReference>
<evidence type="ECO:0000256" key="5">
    <source>
        <dbReference type="ARBA" id="ARBA00022741"/>
    </source>
</evidence>
<evidence type="ECO:0000256" key="8">
    <source>
        <dbReference type="ARBA" id="ARBA00022840"/>
    </source>
</evidence>
<evidence type="ECO:0000256" key="6">
    <source>
        <dbReference type="ARBA" id="ARBA00022801"/>
    </source>
</evidence>
<name>A0A418EG18_APHAT</name>
<dbReference type="Pfam" id="PF00270">
    <property type="entry name" value="DEAD"/>
    <property type="match status" value="1"/>
</dbReference>
<dbReference type="SMART" id="SM00320">
    <property type="entry name" value="WD40"/>
    <property type="match status" value="5"/>
</dbReference>
<keyword evidence="8" id="KW-0067">ATP-binding</keyword>
<reference evidence="13 14" key="1">
    <citation type="submission" date="2018-08" db="EMBL/GenBank/DDBJ databases">
        <title>Aphanomyces genome sequencing and annotation.</title>
        <authorList>
            <person name="Minardi D."/>
            <person name="Oidtmann B."/>
            <person name="Van Der Giezen M."/>
            <person name="Studholme D.J."/>
        </authorList>
    </citation>
    <scope>NUCLEOTIDE SEQUENCE [LARGE SCALE GENOMIC DNA]</scope>
    <source>
        <strain evidence="13 14">Da</strain>
    </source>
</reference>
<evidence type="ECO:0000256" key="10">
    <source>
        <dbReference type="PROSITE-ProRule" id="PRU00221"/>
    </source>
</evidence>
<dbReference type="GO" id="GO:0005524">
    <property type="term" value="F:ATP binding"/>
    <property type="evidence" value="ECO:0007669"/>
    <property type="project" value="UniProtKB-KW"/>
</dbReference>
<dbReference type="Pfam" id="PF08154">
    <property type="entry name" value="NLE"/>
    <property type="match status" value="1"/>
</dbReference>
<dbReference type="CDD" id="cd18787">
    <property type="entry name" value="SF2_C_DEAD"/>
    <property type="match status" value="1"/>
</dbReference>
<keyword evidence="5" id="KW-0547">Nucleotide-binding</keyword>
<accession>A0A418EG18</accession>
<evidence type="ECO:0000256" key="1">
    <source>
        <dbReference type="ARBA" id="ARBA00004123"/>
    </source>
</evidence>
<comment type="subcellular location">
    <subcellularLocation>
        <location evidence="1">Nucleus</location>
    </subcellularLocation>
</comment>
<evidence type="ECO:0000256" key="3">
    <source>
        <dbReference type="ARBA" id="ARBA00022574"/>
    </source>
</evidence>
<evidence type="ECO:0000256" key="2">
    <source>
        <dbReference type="ARBA" id="ARBA00012552"/>
    </source>
</evidence>
<proteinExistence type="predicted"/>
<evidence type="ECO:0000313" key="14">
    <source>
        <dbReference type="Proteomes" id="UP000285430"/>
    </source>
</evidence>